<reference evidence="2" key="1">
    <citation type="submission" date="2021-03" db="EMBL/GenBank/DDBJ databases">
        <title>Evolutionary innovations through gain and loss of genes in the ectomycorrhizal Boletales.</title>
        <authorList>
            <person name="Wu G."/>
            <person name="Miyauchi S."/>
            <person name="Morin E."/>
            <person name="Yang Z.-L."/>
            <person name="Xu J."/>
            <person name="Martin F.M."/>
        </authorList>
    </citation>
    <scope>NUCLEOTIDE SEQUENCE</scope>
    <source>
        <strain evidence="2">BR01</strain>
    </source>
</reference>
<keyword evidence="3" id="KW-1185">Reference proteome</keyword>
<proteinExistence type="predicted"/>
<name>A0A8I2YR13_9AGAM</name>
<dbReference type="AlphaFoldDB" id="A0A8I2YR13"/>
<feature type="compositionally biased region" description="Low complexity" evidence="1">
    <location>
        <begin position="214"/>
        <end position="223"/>
    </location>
</feature>
<feature type="compositionally biased region" description="Basic and acidic residues" evidence="1">
    <location>
        <begin position="167"/>
        <end position="177"/>
    </location>
</feature>
<feature type="compositionally biased region" description="Basic and acidic residues" evidence="1">
    <location>
        <begin position="232"/>
        <end position="242"/>
    </location>
</feature>
<feature type="region of interest" description="Disordered" evidence="1">
    <location>
        <begin position="147"/>
        <end position="177"/>
    </location>
</feature>
<dbReference type="OrthoDB" id="10345877at2759"/>
<protein>
    <submittedName>
        <fullName evidence="2">Uncharacterized protein</fullName>
    </submittedName>
</protein>
<sequence>MAALDALRRLRRLSSLASLHGRCSCGNQACQGAAVHCTLKDGSKPRWWSRFRRRGDDSQQASRDPTACPAVLYVTEDLEPPCIPLIVPPDSPQYLSDDDEDDSSYVTWDFVLPERPSRLSTITEFTESTYDSSSDWHYRVAMVNARPLSSSETTSSHDDVLEYSSDSPRDDGYTVDPDRIAILPSSSAAKWLSSYAAAPSHAPTESDVPPKPPNSGAASNNASLRRRSGRRARGERGDSLEI</sequence>
<accession>A0A8I2YR13</accession>
<dbReference type="Proteomes" id="UP000683000">
    <property type="component" value="Unassembled WGS sequence"/>
</dbReference>
<gene>
    <name evidence="2" type="ORF">JVT61DRAFT_2701</name>
</gene>
<organism evidence="2 3">
    <name type="scientific">Boletus reticuloceps</name>
    <dbReference type="NCBI Taxonomy" id="495285"/>
    <lineage>
        <taxon>Eukaryota</taxon>
        <taxon>Fungi</taxon>
        <taxon>Dikarya</taxon>
        <taxon>Basidiomycota</taxon>
        <taxon>Agaricomycotina</taxon>
        <taxon>Agaricomycetes</taxon>
        <taxon>Agaricomycetidae</taxon>
        <taxon>Boletales</taxon>
        <taxon>Boletineae</taxon>
        <taxon>Boletaceae</taxon>
        <taxon>Boletoideae</taxon>
        <taxon>Boletus</taxon>
    </lineage>
</organism>
<evidence type="ECO:0000313" key="3">
    <source>
        <dbReference type="Proteomes" id="UP000683000"/>
    </source>
</evidence>
<comment type="caution">
    <text evidence="2">The sequence shown here is derived from an EMBL/GenBank/DDBJ whole genome shotgun (WGS) entry which is preliminary data.</text>
</comment>
<dbReference type="EMBL" id="JAGFBS010000013">
    <property type="protein sequence ID" value="KAG6375842.1"/>
    <property type="molecule type" value="Genomic_DNA"/>
</dbReference>
<evidence type="ECO:0000256" key="1">
    <source>
        <dbReference type="SAM" id="MobiDB-lite"/>
    </source>
</evidence>
<evidence type="ECO:0000313" key="2">
    <source>
        <dbReference type="EMBL" id="KAG6375842.1"/>
    </source>
</evidence>
<feature type="region of interest" description="Disordered" evidence="1">
    <location>
        <begin position="194"/>
        <end position="242"/>
    </location>
</feature>